<evidence type="ECO:0000259" key="3">
    <source>
        <dbReference type="Pfam" id="PF10348"/>
    </source>
</evidence>
<dbReference type="CDD" id="cd08760">
    <property type="entry name" value="Cyt_b561_FRRS1_like"/>
    <property type="match status" value="1"/>
</dbReference>
<feature type="transmembrane region" description="Helical" evidence="2">
    <location>
        <begin position="307"/>
        <end position="324"/>
    </location>
</feature>
<dbReference type="InterPro" id="IPR018825">
    <property type="entry name" value="DUF2427"/>
</dbReference>
<keyword evidence="2" id="KW-0472">Membrane</keyword>
<feature type="compositionally biased region" description="Basic and acidic residues" evidence="1">
    <location>
        <begin position="471"/>
        <end position="480"/>
    </location>
</feature>
<feature type="transmembrane region" description="Helical" evidence="2">
    <location>
        <begin position="369"/>
        <end position="390"/>
    </location>
</feature>
<feature type="transmembrane region" description="Helical" evidence="2">
    <location>
        <begin position="141"/>
        <end position="160"/>
    </location>
</feature>
<accession>A0AAN7BNU8</accession>
<organism evidence="5 6">
    <name type="scientific">Podospora fimiseda</name>
    <dbReference type="NCBI Taxonomy" id="252190"/>
    <lineage>
        <taxon>Eukaryota</taxon>
        <taxon>Fungi</taxon>
        <taxon>Dikarya</taxon>
        <taxon>Ascomycota</taxon>
        <taxon>Pezizomycotina</taxon>
        <taxon>Sordariomycetes</taxon>
        <taxon>Sordariomycetidae</taxon>
        <taxon>Sordariales</taxon>
        <taxon>Podosporaceae</taxon>
        <taxon>Podospora</taxon>
    </lineage>
</organism>
<feature type="region of interest" description="Disordered" evidence="1">
    <location>
        <begin position="1"/>
        <end position="21"/>
    </location>
</feature>
<evidence type="ECO:0000313" key="6">
    <source>
        <dbReference type="Proteomes" id="UP001301958"/>
    </source>
</evidence>
<protein>
    <submittedName>
        <fullName evidence="5">Uncharacterized protein</fullName>
    </submittedName>
</protein>
<dbReference type="Pfam" id="PF10355">
    <property type="entry name" value="Ytp1"/>
    <property type="match status" value="1"/>
</dbReference>
<dbReference type="Pfam" id="PF10348">
    <property type="entry name" value="DUF2427"/>
    <property type="match status" value="1"/>
</dbReference>
<feature type="transmembrane region" description="Helical" evidence="2">
    <location>
        <begin position="246"/>
        <end position="263"/>
    </location>
</feature>
<name>A0AAN7BNU8_9PEZI</name>
<feature type="transmembrane region" description="Helical" evidence="2">
    <location>
        <begin position="181"/>
        <end position="201"/>
    </location>
</feature>
<feature type="domain" description="DUF2427" evidence="3">
    <location>
        <begin position="59"/>
        <end position="159"/>
    </location>
</feature>
<dbReference type="Proteomes" id="UP001301958">
    <property type="component" value="Unassembled WGS sequence"/>
</dbReference>
<proteinExistence type="predicted"/>
<feature type="transmembrane region" description="Helical" evidence="2">
    <location>
        <begin position="74"/>
        <end position="97"/>
    </location>
</feature>
<dbReference type="AlphaFoldDB" id="A0AAN7BNU8"/>
<evidence type="ECO:0000259" key="4">
    <source>
        <dbReference type="Pfam" id="PF10355"/>
    </source>
</evidence>
<gene>
    <name evidence="5" type="ORF">QBC38DRAFT_230072</name>
</gene>
<feature type="transmembrane region" description="Helical" evidence="2">
    <location>
        <begin position="410"/>
        <end position="430"/>
    </location>
</feature>
<sequence length="500" mass="55437">MTASLSGRRCRHRGSSPVSSSWPNLVPRARISPSIAKIALAAAFIPMAMSHDHHDEGSIPEGQTVSVEPIDATLWVHIFLQTFAFGIVFPLGMVLGIIKNRWHVPLQVFGTAIALLGYALGHLHGGRVFNEKNVHAKAATPLFFLMIAQIVLGAYLKLHLERGIHGRIRPFFRTLHSVNGKAFPLFSWVQMLFGGITALGFCQGDHLGQCAAHFIMGSAFIAYGIVLTILLLVGQLWMRRTGRSQEFYDSAVIAAWGCVNTFTEHHWGTEWVKNDWQHTTMGIIWWAAGLVGIWLSIGRDGSPKRNFIPGFIILLTGWAMSSHPQEMMISAMTHKMFGYTLMGVGFTRIIEICFVLNDQPGVSEDGREIKAFQYVPVFLLYAAGFLFMGANEEQMELVLWLGMDAVAYVLILYSVASIMFLWTMVLINVYDRAVNPVTKAVPNGRGRGEEVQLQDANEFELDGLMSDDEDEGRKFLKGEGADDDSIGSPSTVGRNNQHVV</sequence>
<evidence type="ECO:0000256" key="2">
    <source>
        <dbReference type="SAM" id="Phobius"/>
    </source>
</evidence>
<keyword evidence="2" id="KW-1133">Transmembrane helix</keyword>
<feature type="transmembrane region" description="Helical" evidence="2">
    <location>
        <begin position="213"/>
        <end position="234"/>
    </location>
</feature>
<dbReference type="PANTHER" id="PTHR31685:SF2">
    <property type="entry name" value="PROTEIN YTP1"/>
    <property type="match status" value="1"/>
</dbReference>
<feature type="transmembrane region" description="Helical" evidence="2">
    <location>
        <begin position="104"/>
        <end position="121"/>
    </location>
</feature>
<feature type="transmembrane region" description="Helical" evidence="2">
    <location>
        <begin position="336"/>
        <end position="357"/>
    </location>
</feature>
<comment type="caution">
    <text evidence="5">The sequence shown here is derived from an EMBL/GenBank/DDBJ whole genome shotgun (WGS) entry which is preliminary data.</text>
</comment>
<feature type="domain" description="Protein YTP1-like C-terminal" evidence="4">
    <location>
        <begin position="187"/>
        <end position="430"/>
    </location>
</feature>
<feature type="transmembrane region" description="Helical" evidence="2">
    <location>
        <begin position="275"/>
        <end position="295"/>
    </location>
</feature>
<reference evidence="5" key="2">
    <citation type="submission" date="2023-05" db="EMBL/GenBank/DDBJ databases">
        <authorList>
            <consortium name="Lawrence Berkeley National Laboratory"/>
            <person name="Steindorff A."/>
            <person name="Hensen N."/>
            <person name="Bonometti L."/>
            <person name="Westerberg I."/>
            <person name="Brannstrom I.O."/>
            <person name="Guillou S."/>
            <person name="Cros-Aarteil S."/>
            <person name="Calhoun S."/>
            <person name="Haridas S."/>
            <person name="Kuo A."/>
            <person name="Mondo S."/>
            <person name="Pangilinan J."/>
            <person name="Riley R."/>
            <person name="Labutti K."/>
            <person name="Andreopoulos B."/>
            <person name="Lipzen A."/>
            <person name="Chen C."/>
            <person name="Yanf M."/>
            <person name="Daum C."/>
            <person name="Ng V."/>
            <person name="Clum A."/>
            <person name="Ohm R."/>
            <person name="Martin F."/>
            <person name="Silar P."/>
            <person name="Natvig D."/>
            <person name="Lalanne C."/>
            <person name="Gautier V."/>
            <person name="Ament-Velasquez S.L."/>
            <person name="Kruys A."/>
            <person name="Hutchinson M.I."/>
            <person name="Powell A.J."/>
            <person name="Barry K."/>
            <person name="Miller A.N."/>
            <person name="Grigoriev I.V."/>
            <person name="Debuchy R."/>
            <person name="Gladieux P."/>
            <person name="Thoren M.H."/>
            <person name="Johannesson H."/>
        </authorList>
    </citation>
    <scope>NUCLEOTIDE SEQUENCE</scope>
    <source>
        <strain evidence="5">CBS 990.96</strain>
    </source>
</reference>
<keyword evidence="6" id="KW-1185">Reference proteome</keyword>
<dbReference type="PANTHER" id="PTHR31685">
    <property type="entry name" value="INTEGRAL MEMBRANE PROTEIN (AFU_ORTHOLOGUE AFUA_6G12730)-RELATED"/>
    <property type="match status" value="1"/>
</dbReference>
<evidence type="ECO:0000313" key="5">
    <source>
        <dbReference type="EMBL" id="KAK4226388.1"/>
    </source>
</evidence>
<dbReference type="EMBL" id="MU865348">
    <property type="protein sequence ID" value="KAK4226388.1"/>
    <property type="molecule type" value="Genomic_DNA"/>
</dbReference>
<keyword evidence="2" id="KW-0812">Transmembrane</keyword>
<reference evidence="5" key="1">
    <citation type="journal article" date="2023" name="Mol. Phylogenet. Evol.">
        <title>Genome-scale phylogeny and comparative genomics of the fungal order Sordariales.</title>
        <authorList>
            <person name="Hensen N."/>
            <person name="Bonometti L."/>
            <person name="Westerberg I."/>
            <person name="Brannstrom I.O."/>
            <person name="Guillou S."/>
            <person name="Cros-Aarteil S."/>
            <person name="Calhoun S."/>
            <person name="Haridas S."/>
            <person name="Kuo A."/>
            <person name="Mondo S."/>
            <person name="Pangilinan J."/>
            <person name="Riley R."/>
            <person name="LaButti K."/>
            <person name="Andreopoulos B."/>
            <person name="Lipzen A."/>
            <person name="Chen C."/>
            <person name="Yan M."/>
            <person name="Daum C."/>
            <person name="Ng V."/>
            <person name="Clum A."/>
            <person name="Steindorff A."/>
            <person name="Ohm R.A."/>
            <person name="Martin F."/>
            <person name="Silar P."/>
            <person name="Natvig D.O."/>
            <person name="Lalanne C."/>
            <person name="Gautier V."/>
            <person name="Ament-Velasquez S.L."/>
            <person name="Kruys A."/>
            <person name="Hutchinson M.I."/>
            <person name="Powell A.J."/>
            <person name="Barry K."/>
            <person name="Miller A.N."/>
            <person name="Grigoriev I.V."/>
            <person name="Debuchy R."/>
            <person name="Gladieux P."/>
            <person name="Hiltunen Thoren M."/>
            <person name="Johannesson H."/>
        </authorList>
    </citation>
    <scope>NUCLEOTIDE SEQUENCE</scope>
    <source>
        <strain evidence="5">CBS 990.96</strain>
    </source>
</reference>
<evidence type="ECO:0000256" key="1">
    <source>
        <dbReference type="SAM" id="MobiDB-lite"/>
    </source>
</evidence>
<feature type="region of interest" description="Disordered" evidence="1">
    <location>
        <begin position="468"/>
        <end position="500"/>
    </location>
</feature>
<dbReference type="InterPro" id="IPR018827">
    <property type="entry name" value="YTP1_C"/>
</dbReference>
<feature type="compositionally biased region" description="Polar residues" evidence="1">
    <location>
        <begin position="487"/>
        <end position="500"/>
    </location>
</feature>